<evidence type="ECO:0000313" key="1">
    <source>
        <dbReference type="EMBL" id="JAD58935.1"/>
    </source>
</evidence>
<dbReference type="EMBL" id="GBRH01238960">
    <property type="protein sequence ID" value="JAD58935.1"/>
    <property type="molecule type" value="Transcribed_RNA"/>
</dbReference>
<protein>
    <submittedName>
        <fullName evidence="1">Uncharacterized protein</fullName>
    </submittedName>
</protein>
<organism evidence="1">
    <name type="scientific">Arundo donax</name>
    <name type="common">Giant reed</name>
    <name type="synonym">Donax arundinaceus</name>
    <dbReference type="NCBI Taxonomy" id="35708"/>
    <lineage>
        <taxon>Eukaryota</taxon>
        <taxon>Viridiplantae</taxon>
        <taxon>Streptophyta</taxon>
        <taxon>Embryophyta</taxon>
        <taxon>Tracheophyta</taxon>
        <taxon>Spermatophyta</taxon>
        <taxon>Magnoliopsida</taxon>
        <taxon>Liliopsida</taxon>
        <taxon>Poales</taxon>
        <taxon>Poaceae</taxon>
        <taxon>PACMAD clade</taxon>
        <taxon>Arundinoideae</taxon>
        <taxon>Arundineae</taxon>
        <taxon>Arundo</taxon>
    </lineage>
</organism>
<sequence>MDLTNLMALFFSIRSSDNTYGKVNYLYG</sequence>
<reference evidence="1" key="1">
    <citation type="submission" date="2014-09" db="EMBL/GenBank/DDBJ databases">
        <authorList>
            <person name="Magalhaes I.L.F."/>
            <person name="Oliveira U."/>
            <person name="Santos F.R."/>
            <person name="Vidigal T.H.D.A."/>
            <person name="Brescovit A.D."/>
            <person name="Santos A.J."/>
        </authorList>
    </citation>
    <scope>NUCLEOTIDE SEQUENCE</scope>
    <source>
        <tissue evidence="1">Shoot tissue taken approximately 20 cm above the soil surface</tissue>
    </source>
</reference>
<dbReference type="AlphaFoldDB" id="A0A0A9BCH0"/>
<accession>A0A0A9BCH0</accession>
<name>A0A0A9BCH0_ARUDO</name>
<proteinExistence type="predicted"/>
<reference evidence="1" key="2">
    <citation type="journal article" date="2015" name="Data Brief">
        <title>Shoot transcriptome of the giant reed, Arundo donax.</title>
        <authorList>
            <person name="Barrero R.A."/>
            <person name="Guerrero F.D."/>
            <person name="Moolhuijzen P."/>
            <person name="Goolsby J.A."/>
            <person name="Tidwell J."/>
            <person name="Bellgard S.E."/>
            <person name="Bellgard M.I."/>
        </authorList>
    </citation>
    <scope>NUCLEOTIDE SEQUENCE</scope>
    <source>
        <tissue evidence="1">Shoot tissue taken approximately 20 cm above the soil surface</tissue>
    </source>
</reference>